<dbReference type="Proteomes" id="UP000061018">
    <property type="component" value="Chromosome"/>
</dbReference>
<reference evidence="3" key="1">
    <citation type="journal article" date="2015" name="J. Biotechnol.">
        <title>Complete genome sequence of Streptomyces ambofaciens ATCC 23877, the spiramycin producer.</title>
        <authorList>
            <person name="Thibessard A."/>
            <person name="Haas D."/>
            <person name="Gerbaud C."/>
            <person name="Aigle B."/>
            <person name="Lautru S."/>
            <person name="Pernodet J.L."/>
            <person name="Leblond P."/>
        </authorList>
    </citation>
    <scope>NUCLEOTIDE SEQUENCE [LARGE SCALE GENOMIC DNA]</scope>
    <source>
        <strain evidence="3">ATCC 23877 / 3486 / DSM 40053 / JCM 4204 / NBRC 12836 / NRRL B-2516</strain>
    </source>
</reference>
<dbReference type="KEGG" id="samb:SAM23877_0932"/>
<evidence type="ECO:0000256" key="1">
    <source>
        <dbReference type="SAM" id="MobiDB-lite"/>
    </source>
</evidence>
<feature type="region of interest" description="Disordered" evidence="1">
    <location>
        <begin position="110"/>
        <end position="183"/>
    </location>
</feature>
<sequence>MVDLFLVVAGDLEGDRLVERELRAAVEGDELLAVGREVDGEHVAGGLVRTLGVVGDGADGGVLEEGHVEAGGLLRPAVEPETRGESVGVHEYLLGVEHGHHCRPERAGELIGRGAAGPDGGSDLPVANLPRAEKPPHGAVAGQEWRDRGVPAAYGSLDDSTRSADVSTHHRPRPGRPAPGGGG</sequence>
<protein>
    <submittedName>
        <fullName evidence="2">Uncharacterized protein</fullName>
    </submittedName>
</protein>
<name>A0A0K2AM32_STRA7</name>
<dbReference type="AlphaFoldDB" id="A0A0K2AM32"/>
<gene>
    <name evidence="2" type="ORF">SAM23877_0932</name>
</gene>
<evidence type="ECO:0000313" key="2">
    <source>
        <dbReference type="EMBL" id="AKZ53981.1"/>
    </source>
</evidence>
<dbReference type="EMBL" id="CP012382">
    <property type="protein sequence ID" value="AKZ53981.1"/>
    <property type="molecule type" value="Genomic_DNA"/>
</dbReference>
<proteinExistence type="predicted"/>
<accession>A0A0K2AM32</accession>
<organism evidence="2 3">
    <name type="scientific">Streptomyces ambofaciens (strain ATCC 23877 / 3486 / DSM 40053 / JCM 4204 / NBRC 12836 / NRRL B-2516)</name>
    <dbReference type="NCBI Taxonomy" id="278992"/>
    <lineage>
        <taxon>Bacteria</taxon>
        <taxon>Bacillati</taxon>
        <taxon>Actinomycetota</taxon>
        <taxon>Actinomycetes</taxon>
        <taxon>Kitasatosporales</taxon>
        <taxon>Streptomycetaceae</taxon>
        <taxon>Streptomyces</taxon>
    </lineage>
</organism>
<evidence type="ECO:0000313" key="3">
    <source>
        <dbReference type="Proteomes" id="UP000061018"/>
    </source>
</evidence>